<keyword evidence="1" id="KW-0812">Transmembrane</keyword>
<reference evidence="3" key="1">
    <citation type="submission" date="2020-10" db="EMBL/GenBank/DDBJ databases">
        <authorList>
            <person name="Gilroy R."/>
        </authorList>
    </citation>
    <scope>NUCLEOTIDE SEQUENCE</scope>
    <source>
        <strain evidence="3">11300</strain>
    </source>
</reference>
<evidence type="ECO:0000259" key="2">
    <source>
        <dbReference type="Pfam" id="PF07670"/>
    </source>
</evidence>
<feature type="transmembrane region" description="Helical" evidence="1">
    <location>
        <begin position="91"/>
        <end position="111"/>
    </location>
</feature>
<dbReference type="EMBL" id="DVMO01000090">
    <property type="protein sequence ID" value="HIU27937.1"/>
    <property type="molecule type" value="Genomic_DNA"/>
</dbReference>
<comment type="caution">
    <text evidence="3">The sequence shown here is derived from an EMBL/GenBank/DDBJ whole genome shotgun (WGS) entry which is preliminary data.</text>
</comment>
<protein>
    <submittedName>
        <fullName evidence="3">Spore maturation protein</fullName>
    </submittedName>
</protein>
<accession>A0A9D1L982</accession>
<sequence>MMNYIWAGILLVSVVYAMFSGNLDALGTALTESSNEAVEFVIGLAGIMAMWSGLMEIAERTGLINSLSRLLLPFTRLLFPGRRDPETLSSIIMSFMANIFGAGNSSTVFALRTMEKLDIENHKSPTASNDMCMFAVVNMAFAPAFPVMAIQLRSDTGSSDPYSIVLPSMITAAVTILVSIAACKFFEKRG</sequence>
<proteinExistence type="predicted"/>
<dbReference type="InterPro" id="IPR011642">
    <property type="entry name" value="Gate_dom"/>
</dbReference>
<name>A0A9D1L982_9FIRM</name>
<feature type="transmembrane region" description="Helical" evidence="1">
    <location>
        <begin position="132"/>
        <end position="152"/>
    </location>
</feature>
<dbReference type="Proteomes" id="UP000824091">
    <property type="component" value="Unassembled WGS sequence"/>
</dbReference>
<evidence type="ECO:0000313" key="4">
    <source>
        <dbReference type="Proteomes" id="UP000824091"/>
    </source>
</evidence>
<feature type="domain" description="Nucleoside transporter/FeoB GTPase Gate" evidence="2">
    <location>
        <begin position="42"/>
        <end position="149"/>
    </location>
</feature>
<gene>
    <name evidence="3" type="ORF">IAD16_06130</name>
</gene>
<dbReference type="AlphaFoldDB" id="A0A9D1L982"/>
<feature type="transmembrane region" description="Helical" evidence="1">
    <location>
        <begin position="37"/>
        <end position="55"/>
    </location>
</feature>
<evidence type="ECO:0000256" key="1">
    <source>
        <dbReference type="SAM" id="Phobius"/>
    </source>
</evidence>
<organism evidence="3 4">
    <name type="scientific">Candidatus Fimisoma avicola</name>
    <dbReference type="NCBI Taxonomy" id="2840826"/>
    <lineage>
        <taxon>Bacteria</taxon>
        <taxon>Bacillati</taxon>
        <taxon>Bacillota</taxon>
        <taxon>Clostridia</taxon>
        <taxon>Eubacteriales</taxon>
        <taxon>Candidatus Fimisoma</taxon>
    </lineage>
</organism>
<reference evidence="3" key="2">
    <citation type="journal article" date="2021" name="PeerJ">
        <title>Extensive microbial diversity within the chicken gut microbiome revealed by metagenomics and culture.</title>
        <authorList>
            <person name="Gilroy R."/>
            <person name="Ravi A."/>
            <person name="Getino M."/>
            <person name="Pursley I."/>
            <person name="Horton D.L."/>
            <person name="Alikhan N.F."/>
            <person name="Baker D."/>
            <person name="Gharbi K."/>
            <person name="Hall N."/>
            <person name="Watson M."/>
            <person name="Adriaenssens E.M."/>
            <person name="Foster-Nyarko E."/>
            <person name="Jarju S."/>
            <person name="Secka A."/>
            <person name="Antonio M."/>
            <person name="Oren A."/>
            <person name="Chaudhuri R.R."/>
            <person name="La Ragione R."/>
            <person name="Hildebrand F."/>
            <person name="Pallen M.J."/>
        </authorList>
    </citation>
    <scope>NUCLEOTIDE SEQUENCE</scope>
    <source>
        <strain evidence="3">11300</strain>
    </source>
</reference>
<evidence type="ECO:0000313" key="3">
    <source>
        <dbReference type="EMBL" id="HIU27937.1"/>
    </source>
</evidence>
<feature type="transmembrane region" description="Helical" evidence="1">
    <location>
        <begin position="164"/>
        <end position="186"/>
    </location>
</feature>
<dbReference type="Pfam" id="PF07670">
    <property type="entry name" value="Gate"/>
    <property type="match status" value="1"/>
</dbReference>
<keyword evidence="1" id="KW-0472">Membrane</keyword>
<keyword evidence="1" id="KW-1133">Transmembrane helix</keyword>